<evidence type="ECO:0000256" key="7">
    <source>
        <dbReference type="HAMAP-Rule" id="MF_01428"/>
    </source>
</evidence>
<reference evidence="10 11" key="1">
    <citation type="submission" date="2021-03" db="EMBL/GenBank/DDBJ databases">
        <title>novel species isolated from a fishpond in China.</title>
        <authorList>
            <person name="Lu H."/>
            <person name="Cai Z."/>
        </authorList>
    </citation>
    <scope>NUCLEOTIDE SEQUENCE [LARGE SCALE GENOMIC DNA]</scope>
    <source>
        <strain evidence="10 11">Y57</strain>
    </source>
</reference>
<protein>
    <recommendedName>
        <fullName evidence="7">Glutamyl-Q tRNA(Asp) synthetase</fullName>
        <shortName evidence="7">Glu-Q-RSs</shortName>
        <ecNumber evidence="7">6.1.1.-</ecNumber>
    </recommendedName>
</protein>
<comment type="caution">
    <text evidence="7">Lacks conserved residue(s) required for the propagation of feature annotation.</text>
</comment>
<dbReference type="InterPro" id="IPR049940">
    <property type="entry name" value="GluQ/Sye"/>
</dbReference>
<feature type="binding site" evidence="7">
    <location>
        <position position="171"/>
    </location>
    <ligand>
        <name>L-glutamate</name>
        <dbReference type="ChEBI" id="CHEBI:29985"/>
    </ligand>
</feature>
<comment type="caution">
    <text evidence="10">The sequence shown here is derived from an EMBL/GenBank/DDBJ whole genome shotgun (WGS) entry which is preliminary data.</text>
</comment>
<dbReference type="PRINTS" id="PR00987">
    <property type="entry name" value="TRNASYNTHGLU"/>
</dbReference>
<gene>
    <name evidence="10" type="primary">gluQRS</name>
    <name evidence="7" type="synonym">gluQ</name>
    <name evidence="10" type="ORF">J0A65_18775</name>
</gene>
<name>A0ABS3CXQ8_9ALTE</name>
<evidence type="ECO:0000313" key="10">
    <source>
        <dbReference type="EMBL" id="MBN7821918.1"/>
    </source>
</evidence>
<organism evidence="10 11">
    <name type="scientific">Bowmanella yangjiangensis</name>
    <dbReference type="NCBI Taxonomy" id="2811230"/>
    <lineage>
        <taxon>Bacteria</taxon>
        <taxon>Pseudomonadati</taxon>
        <taxon>Pseudomonadota</taxon>
        <taxon>Gammaproteobacteria</taxon>
        <taxon>Alteromonadales</taxon>
        <taxon>Alteromonadaceae</taxon>
        <taxon>Bowmanella</taxon>
    </lineage>
</organism>
<keyword evidence="8" id="KW-0648">Protein biosynthesis</keyword>
<dbReference type="PANTHER" id="PTHR43311:SF1">
    <property type="entry name" value="GLUTAMYL-Q TRNA(ASP) SYNTHETASE"/>
    <property type="match status" value="1"/>
</dbReference>
<feature type="binding site" evidence="7">
    <location>
        <position position="189"/>
    </location>
    <ligand>
        <name>L-glutamate</name>
        <dbReference type="ChEBI" id="CHEBI:29985"/>
    </ligand>
</feature>
<keyword evidence="11" id="KW-1185">Reference proteome</keyword>
<feature type="binding site" evidence="7">
    <location>
        <position position="230"/>
    </location>
    <ligand>
        <name>ATP</name>
        <dbReference type="ChEBI" id="CHEBI:30616"/>
    </ligand>
</feature>
<keyword evidence="2" id="KW-0479">Metal-binding</keyword>
<comment type="function">
    <text evidence="7">Catalyzes the tRNA-independent activation of glutamate in presence of ATP and the subsequent transfer of glutamate onto a tRNA(Asp). Glutamate is transferred on the 2-amino-5-(4,5-dihydroxy-2-cyclopenten-1-yl) moiety of the queuosine in the wobble position of the QUC anticodon.</text>
</comment>
<dbReference type="NCBIfam" id="NF004314">
    <property type="entry name" value="PRK05710.1-3"/>
    <property type="match status" value="1"/>
</dbReference>
<feature type="short sequence motif" description="'KMSKS' region" evidence="7">
    <location>
        <begin position="227"/>
        <end position="231"/>
    </location>
</feature>
<evidence type="ECO:0000256" key="5">
    <source>
        <dbReference type="ARBA" id="ARBA00022840"/>
    </source>
</evidence>
<dbReference type="HAMAP" id="MF_01428">
    <property type="entry name" value="Glu_Q_tRNA_synth"/>
    <property type="match status" value="1"/>
</dbReference>
<keyword evidence="5 7" id="KW-0067">ATP-binding</keyword>
<dbReference type="InterPro" id="IPR014729">
    <property type="entry name" value="Rossmann-like_a/b/a_fold"/>
</dbReference>
<feature type="short sequence motif" description="'HIGH' region" evidence="7">
    <location>
        <begin position="13"/>
        <end position="23"/>
    </location>
</feature>
<feature type="domain" description="Glutamyl/glutaminyl-tRNA synthetase class Ib catalytic" evidence="9">
    <location>
        <begin position="10"/>
        <end position="235"/>
    </location>
</feature>
<dbReference type="InterPro" id="IPR022380">
    <property type="entry name" value="Glu-Q_tRNA(Asp)_Synthase"/>
</dbReference>
<dbReference type="InterPro" id="IPR000924">
    <property type="entry name" value="Glu/Gln-tRNA-synth"/>
</dbReference>
<dbReference type="SUPFAM" id="SSF52374">
    <property type="entry name" value="Nucleotidylyl transferase"/>
    <property type="match status" value="1"/>
</dbReference>
<dbReference type="EMBL" id="JAFKCS010000025">
    <property type="protein sequence ID" value="MBN7821918.1"/>
    <property type="molecule type" value="Genomic_DNA"/>
</dbReference>
<proteinExistence type="inferred from homology"/>
<dbReference type="Gene3D" id="3.40.50.620">
    <property type="entry name" value="HUPs"/>
    <property type="match status" value="1"/>
</dbReference>
<dbReference type="Proteomes" id="UP000663992">
    <property type="component" value="Unassembled WGS sequence"/>
</dbReference>
<evidence type="ECO:0000313" key="11">
    <source>
        <dbReference type="Proteomes" id="UP000663992"/>
    </source>
</evidence>
<feature type="binding site" evidence="7">
    <location>
        <begin position="10"/>
        <end position="14"/>
    </location>
    <ligand>
        <name>L-glutamate</name>
        <dbReference type="ChEBI" id="CHEBI:29985"/>
    </ligand>
</feature>
<dbReference type="GO" id="GO:0016874">
    <property type="term" value="F:ligase activity"/>
    <property type="evidence" value="ECO:0007669"/>
    <property type="project" value="UniProtKB-KW"/>
</dbReference>
<dbReference type="NCBIfam" id="TIGR03838">
    <property type="entry name" value="queuosine_YadB"/>
    <property type="match status" value="1"/>
</dbReference>
<dbReference type="PANTHER" id="PTHR43311">
    <property type="entry name" value="GLUTAMATE--TRNA LIGASE"/>
    <property type="match status" value="1"/>
</dbReference>
<sequence length="295" mass="32283">MSESSLYIGRFAPSPSGPLHLGSLVAALGSFLQARSQNGKWLVRIEDIDPPRELVGASALILQQLQEHGLTWDGQVLYQSQQSARYEAILARLADAGQSYSCQCTRAQIKAAGGHIRCAGPREKSGPAAIRFLNQKPVHGFTDRHLGNIEVGPELAEEDFVIRRKDGLYAYQLAVVADDIEQGITEVVRGADLLEATVLQIALYHALGALAPSWLHLPLAVSKPGFKLSKQNHAPALQGRQALDNIRQALAILGFGKELLADFDQVDSLLNWAVANWQISRLPRHREVQLELSSH</sequence>
<accession>A0ABS3CXQ8</accession>
<evidence type="ECO:0000259" key="9">
    <source>
        <dbReference type="Pfam" id="PF00749"/>
    </source>
</evidence>
<dbReference type="InterPro" id="IPR020058">
    <property type="entry name" value="Glu/Gln-tRNA-synth_Ib_cat-dom"/>
</dbReference>
<keyword evidence="1 7" id="KW-0436">Ligase</keyword>
<dbReference type="RefSeq" id="WP_206595872.1">
    <property type="nucleotide sequence ID" value="NZ_JAFKCS010000025.1"/>
</dbReference>
<evidence type="ECO:0000256" key="2">
    <source>
        <dbReference type="ARBA" id="ARBA00022723"/>
    </source>
</evidence>
<keyword evidence="6 7" id="KW-0030">Aminoacyl-tRNA synthetase</keyword>
<comment type="similarity">
    <text evidence="7">Belongs to the class-I aminoacyl-tRNA synthetase family. GluQ subfamily.</text>
</comment>
<evidence type="ECO:0000256" key="8">
    <source>
        <dbReference type="RuleBase" id="RU363037"/>
    </source>
</evidence>
<evidence type="ECO:0000256" key="4">
    <source>
        <dbReference type="ARBA" id="ARBA00022833"/>
    </source>
</evidence>
<evidence type="ECO:0000256" key="6">
    <source>
        <dbReference type="ARBA" id="ARBA00023146"/>
    </source>
</evidence>
<dbReference type="Pfam" id="PF00749">
    <property type="entry name" value="tRNA-synt_1c"/>
    <property type="match status" value="1"/>
</dbReference>
<dbReference type="Gene3D" id="3.90.800.10">
    <property type="entry name" value="Glutamyl-tRNA Synthetase, Domain 3"/>
    <property type="match status" value="1"/>
</dbReference>
<feature type="binding site" evidence="7">
    <location>
        <position position="46"/>
    </location>
    <ligand>
        <name>L-glutamate</name>
        <dbReference type="ChEBI" id="CHEBI:29985"/>
    </ligand>
</feature>
<evidence type="ECO:0000256" key="1">
    <source>
        <dbReference type="ARBA" id="ARBA00022598"/>
    </source>
</evidence>
<keyword evidence="3 7" id="KW-0547">Nucleotide-binding</keyword>
<dbReference type="EC" id="6.1.1.-" evidence="7"/>
<keyword evidence="4" id="KW-0862">Zinc</keyword>
<evidence type="ECO:0000256" key="3">
    <source>
        <dbReference type="ARBA" id="ARBA00022741"/>
    </source>
</evidence>